<accession>A0A9X8WKM5</accession>
<evidence type="ECO:0000313" key="1">
    <source>
        <dbReference type="EMBL" id="SIR30873.1"/>
    </source>
</evidence>
<proteinExistence type="predicted"/>
<sequence length="43" mass="5286">MMSTNLRIIFIYILTEKYIHFMMMLLSANDYHLLKNWEGYIDV</sequence>
<name>A0A9X8WKM5_9BACI</name>
<dbReference type="EMBL" id="FTMX01000003">
    <property type="protein sequence ID" value="SIR30873.1"/>
    <property type="molecule type" value="Genomic_DNA"/>
</dbReference>
<dbReference type="Proteomes" id="UP000185829">
    <property type="component" value="Unassembled WGS sequence"/>
</dbReference>
<protein>
    <submittedName>
        <fullName evidence="1">Uncharacterized protein</fullName>
    </submittedName>
</protein>
<dbReference type="AlphaFoldDB" id="A0A9X8WKM5"/>
<dbReference type="RefSeq" id="WP_260320841.1">
    <property type="nucleotide sequence ID" value="NZ_FTMX01000003.1"/>
</dbReference>
<evidence type="ECO:0000313" key="2">
    <source>
        <dbReference type="Proteomes" id="UP000185829"/>
    </source>
</evidence>
<reference evidence="1 2" key="1">
    <citation type="submission" date="2017-01" db="EMBL/GenBank/DDBJ databases">
        <authorList>
            <person name="Varghese N."/>
            <person name="Submissions S."/>
        </authorList>
    </citation>
    <scope>NUCLEOTIDE SEQUENCE [LARGE SCALE GENOMIC DNA]</scope>
    <source>
        <strain evidence="1 2">RUG2-6</strain>
    </source>
</reference>
<gene>
    <name evidence="1" type="ORF">SAMN05878482_103281</name>
</gene>
<organism evidence="1 2">
    <name type="scientific">Peribacillus simplex</name>
    <dbReference type="NCBI Taxonomy" id="1478"/>
    <lineage>
        <taxon>Bacteria</taxon>
        <taxon>Bacillati</taxon>
        <taxon>Bacillota</taxon>
        <taxon>Bacilli</taxon>
        <taxon>Bacillales</taxon>
        <taxon>Bacillaceae</taxon>
        <taxon>Peribacillus</taxon>
    </lineage>
</organism>
<comment type="caution">
    <text evidence="1">The sequence shown here is derived from an EMBL/GenBank/DDBJ whole genome shotgun (WGS) entry which is preliminary data.</text>
</comment>